<keyword evidence="2 5" id="KW-0812">Transmembrane</keyword>
<dbReference type="GO" id="GO:0016020">
    <property type="term" value="C:membrane"/>
    <property type="evidence" value="ECO:0007669"/>
    <property type="project" value="InterPro"/>
</dbReference>
<dbReference type="GO" id="GO:0022857">
    <property type="term" value="F:transmembrane transporter activity"/>
    <property type="evidence" value="ECO:0007669"/>
    <property type="project" value="InterPro"/>
</dbReference>
<comment type="subcellular location">
    <subcellularLocation>
        <location evidence="1">Membrane</location>
        <topology evidence="1">Multi-pass membrane protein</topology>
    </subcellularLocation>
</comment>
<name>A0AAV9DKS2_ACOCL</name>
<evidence type="ECO:0000256" key="2">
    <source>
        <dbReference type="ARBA" id="ARBA00022692"/>
    </source>
</evidence>
<dbReference type="SUPFAM" id="SSF103481">
    <property type="entry name" value="Multidrug resistance efflux transporter EmrE"/>
    <property type="match status" value="1"/>
</dbReference>
<reference evidence="6" key="2">
    <citation type="submission" date="2023-06" db="EMBL/GenBank/DDBJ databases">
        <authorList>
            <person name="Ma L."/>
            <person name="Liu K.-W."/>
            <person name="Li Z."/>
            <person name="Hsiao Y.-Y."/>
            <person name="Qi Y."/>
            <person name="Fu T."/>
            <person name="Tang G."/>
            <person name="Zhang D."/>
            <person name="Sun W.-H."/>
            <person name="Liu D.-K."/>
            <person name="Li Y."/>
            <person name="Chen G.-Z."/>
            <person name="Liu X.-D."/>
            <person name="Liao X.-Y."/>
            <person name="Jiang Y.-T."/>
            <person name="Yu X."/>
            <person name="Hao Y."/>
            <person name="Huang J."/>
            <person name="Zhao X.-W."/>
            <person name="Ke S."/>
            <person name="Chen Y.-Y."/>
            <person name="Wu W.-L."/>
            <person name="Hsu J.-L."/>
            <person name="Lin Y.-F."/>
            <person name="Huang M.-D."/>
            <person name="Li C.-Y."/>
            <person name="Huang L."/>
            <person name="Wang Z.-W."/>
            <person name="Zhao X."/>
            <person name="Zhong W.-Y."/>
            <person name="Peng D.-H."/>
            <person name="Ahmad S."/>
            <person name="Lan S."/>
            <person name="Zhang J.-S."/>
            <person name="Tsai W.-C."/>
            <person name="Van De Peer Y."/>
            <person name="Liu Z.-J."/>
        </authorList>
    </citation>
    <scope>NUCLEOTIDE SEQUENCE</scope>
    <source>
        <strain evidence="6">CP</strain>
        <tissue evidence="6">Leaves</tissue>
    </source>
</reference>
<feature type="transmembrane region" description="Helical" evidence="5">
    <location>
        <begin position="32"/>
        <end position="52"/>
    </location>
</feature>
<accession>A0AAV9DKS2</accession>
<evidence type="ECO:0000256" key="5">
    <source>
        <dbReference type="SAM" id="Phobius"/>
    </source>
</evidence>
<reference evidence="6" key="1">
    <citation type="journal article" date="2023" name="Nat. Commun.">
        <title>Diploid and tetraploid genomes of Acorus and the evolution of monocots.</title>
        <authorList>
            <person name="Ma L."/>
            <person name="Liu K.W."/>
            <person name="Li Z."/>
            <person name="Hsiao Y.Y."/>
            <person name="Qi Y."/>
            <person name="Fu T."/>
            <person name="Tang G.D."/>
            <person name="Zhang D."/>
            <person name="Sun W.H."/>
            <person name="Liu D.K."/>
            <person name="Li Y."/>
            <person name="Chen G.Z."/>
            <person name="Liu X.D."/>
            <person name="Liao X.Y."/>
            <person name="Jiang Y.T."/>
            <person name="Yu X."/>
            <person name="Hao Y."/>
            <person name="Huang J."/>
            <person name="Zhao X.W."/>
            <person name="Ke S."/>
            <person name="Chen Y.Y."/>
            <person name="Wu W.L."/>
            <person name="Hsu J.L."/>
            <person name="Lin Y.F."/>
            <person name="Huang M.D."/>
            <person name="Li C.Y."/>
            <person name="Huang L."/>
            <person name="Wang Z.W."/>
            <person name="Zhao X."/>
            <person name="Zhong W.Y."/>
            <person name="Peng D.H."/>
            <person name="Ahmad S."/>
            <person name="Lan S."/>
            <person name="Zhang J.S."/>
            <person name="Tsai W.C."/>
            <person name="Van de Peer Y."/>
            <person name="Liu Z.J."/>
        </authorList>
    </citation>
    <scope>NUCLEOTIDE SEQUENCE</scope>
    <source>
        <strain evidence="6">CP</strain>
    </source>
</reference>
<sequence length="67" mass="7440">MKERGPVFVTAFSPLSMIIVAILGSIVLEENFYLGMLIGAVVIVSGLYLVVWGKSKDVEHLKHHEEQ</sequence>
<dbReference type="InterPro" id="IPR037185">
    <property type="entry name" value="EmrE-like"/>
</dbReference>
<protein>
    <submittedName>
        <fullName evidence="6">WAT1-related protein</fullName>
    </submittedName>
</protein>
<evidence type="ECO:0000313" key="6">
    <source>
        <dbReference type="EMBL" id="KAK1301541.1"/>
    </source>
</evidence>
<proteinExistence type="predicted"/>
<evidence type="ECO:0000313" key="7">
    <source>
        <dbReference type="Proteomes" id="UP001180020"/>
    </source>
</evidence>
<feature type="transmembrane region" description="Helical" evidence="5">
    <location>
        <begin position="7"/>
        <end position="26"/>
    </location>
</feature>
<comment type="caution">
    <text evidence="6">The sequence shown here is derived from an EMBL/GenBank/DDBJ whole genome shotgun (WGS) entry which is preliminary data.</text>
</comment>
<evidence type="ECO:0000256" key="4">
    <source>
        <dbReference type="ARBA" id="ARBA00023136"/>
    </source>
</evidence>
<dbReference type="Proteomes" id="UP001180020">
    <property type="component" value="Unassembled WGS sequence"/>
</dbReference>
<keyword evidence="3 5" id="KW-1133">Transmembrane helix</keyword>
<dbReference type="PANTHER" id="PTHR31218">
    <property type="entry name" value="WAT1-RELATED PROTEIN"/>
    <property type="match status" value="1"/>
</dbReference>
<dbReference type="InterPro" id="IPR030184">
    <property type="entry name" value="WAT1-related"/>
</dbReference>
<keyword evidence="4 5" id="KW-0472">Membrane</keyword>
<evidence type="ECO:0000256" key="3">
    <source>
        <dbReference type="ARBA" id="ARBA00022989"/>
    </source>
</evidence>
<dbReference type="EMBL" id="JAUJYO010000012">
    <property type="protein sequence ID" value="KAK1301541.1"/>
    <property type="molecule type" value="Genomic_DNA"/>
</dbReference>
<evidence type="ECO:0000256" key="1">
    <source>
        <dbReference type="ARBA" id="ARBA00004141"/>
    </source>
</evidence>
<organism evidence="6 7">
    <name type="scientific">Acorus calamus</name>
    <name type="common">Sweet flag</name>
    <dbReference type="NCBI Taxonomy" id="4465"/>
    <lineage>
        <taxon>Eukaryota</taxon>
        <taxon>Viridiplantae</taxon>
        <taxon>Streptophyta</taxon>
        <taxon>Embryophyta</taxon>
        <taxon>Tracheophyta</taxon>
        <taxon>Spermatophyta</taxon>
        <taxon>Magnoliopsida</taxon>
        <taxon>Liliopsida</taxon>
        <taxon>Acoraceae</taxon>
        <taxon>Acorus</taxon>
    </lineage>
</organism>
<dbReference type="AlphaFoldDB" id="A0AAV9DKS2"/>
<gene>
    <name evidence="6" type="ORF">QJS10_CPB12g01678</name>
</gene>
<keyword evidence="7" id="KW-1185">Reference proteome</keyword>